<dbReference type="Gene3D" id="3.40.47.10">
    <property type="match status" value="1"/>
</dbReference>
<evidence type="ECO:0000256" key="3">
    <source>
        <dbReference type="RuleBase" id="RU003694"/>
    </source>
</evidence>
<dbReference type="SMART" id="SM00825">
    <property type="entry name" value="PKS_KS"/>
    <property type="match status" value="1"/>
</dbReference>
<dbReference type="PANTHER" id="PTHR43775:SF49">
    <property type="entry name" value="SYNTHASE, PUTATIVE (JCVI)-RELATED"/>
    <property type="match status" value="1"/>
</dbReference>
<evidence type="ECO:0000256" key="1">
    <source>
        <dbReference type="ARBA" id="ARBA00022679"/>
    </source>
</evidence>
<proteinExistence type="inferred from homology"/>
<dbReference type="PANTHER" id="PTHR43775">
    <property type="entry name" value="FATTY ACID SYNTHASE"/>
    <property type="match status" value="1"/>
</dbReference>
<dbReference type="InterPro" id="IPR016039">
    <property type="entry name" value="Thiolase-like"/>
</dbReference>
<evidence type="ECO:0000259" key="4">
    <source>
        <dbReference type="PROSITE" id="PS52004"/>
    </source>
</evidence>
<reference evidence="5 6" key="1">
    <citation type="journal article" date="2013" name="BMC Genomics">
        <title>Genomics-driven discovery of the pneumocandin biosynthetic gene cluster in the fungus Glarea lozoyensis.</title>
        <authorList>
            <person name="Chen L."/>
            <person name="Yue Q."/>
            <person name="Zhang X."/>
            <person name="Xiang M."/>
            <person name="Wang C."/>
            <person name="Li S."/>
            <person name="Che Y."/>
            <person name="Ortiz-Lopez F.J."/>
            <person name="Bills G.F."/>
            <person name="Liu X."/>
            <person name="An Z."/>
        </authorList>
    </citation>
    <scope>NUCLEOTIDE SEQUENCE [LARGE SCALE GENOMIC DNA]</scope>
    <source>
        <strain evidence="6">ATCC 20868 / MF5171</strain>
    </source>
</reference>
<keyword evidence="1 3" id="KW-0808">Transferase</keyword>
<dbReference type="AlphaFoldDB" id="S3E4B4"/>
<dbReference type="RefSeq" id="XP_008079875.1">
    <property type="nucleotide sequence ID" value="XM_008081684.1"/>
</dbReference>
<dbReference type="OrthoDB" id="3559939at2759"/>
<dbReference type="CDD" id="cd00833">
    <property type="entry name" value="PKS"/>
    <property type="match status" value="1"/>
</dbReference>
<dbReference type="Gene3D" id="3.40.366.10">
    <property type="entry name" value="Malonyl-Coenzyme A Acyl Carrier Protein, domain 2"/>
    <property type="match status" value="1"/>
</dbReference>
<keyword evidence="2" id="KW-0511">Multifunctional enzyme</keyword>
<dbReference type="SUPFAM" id="SSF52151">
    <property type="entry name" value="FabD/lysophospholipase-like"/>
    <property type="match status" value="1"/>
</dbReference>
<dbReference type="InterPro" id="IPR020841">
    <property type="entry name" value="PKS_Beta-ketoAc_synthase_dom"/>
</dbReference>
<dbReference type="Pfam" id="PF02801">
    <property type="entry name" value="Ketoacyl-synt_C"/>
    <property type="match status" value="1"/>
</dbReference>
<gene>
    <name evidence="5" type="ORF">GLAREA_06270</name>
</gene>
<evidence type="ECO:0000313" key="5">
    <source>
        <dbReference type="EMBL" id="EPE33258.1"/>
    </source>
</evidence>
<dbReference type="EMBL" id="KE145358">
    <property type="protein sequence ID" value="EPE33258.1"/>
    <property type="molecule type" value="Genomic_DNA"/>
</dbReference>
<dbReference type="Pfam" id="PF00109">
    <property type="entry name" value="ketoacyl-synt"/>
    <property type="match status" value="1"/>
</dbReference>
<accession>S3E4B4</accession>
<dbReference type="PROSITE" id="PS52004">
    <property type="entry name" value="KS3_2"/>
    <property type="match status" value="1"/>
</dbReference>
<dbReference type="InterPro" id="IPR014030">
    <property type="entry name" value="Ketoacyl_synth_N"/>
</dbReference>
<dbReference type="eggNOG" id="KOG1202">
    <property type="taxonomic scope" value="Eukaryota"/>
</dbReference>
<dbReference type="InterPro" id="IPR001227">
    <property type="entry name" value="Ac_transferase_dom_sf"/>
</dbReference>
<dbReference type="InterPro" id="IPR014031">
    <property type="entry name" value="Ketoacyl_synth_C"/>
</dbReference>
<feature type="domain" description="Ketosynthase family 3 (KS3)" evidence="4">
    <location>
        <begin position="4"/>
        <end position="423"/>
    </location>
</feature>
<dbReference type="InterPro" id="IPR032821">
    <property type="entry name" value="PKS_assoc"/>
</dbReference>
<keyword evidence="6" id="KW-1185">Reference proteome</keyword>
<sequence length="574" mass="61978">MEIPCPIAIVGIGVRLPGGVDSASSLWDFLVSKRDGRSIVPSSRYNIDGFYKKTKATGSVITKYGYFLQDDIDSFDASVFSMSKSEVNKMDPHQRMLLEVVWECMESGGQTDWKGDNVGCYVGVFGDDWIDLSTKDTHNAGLYGIPGTESFAVSNRISYEFDLKGPSMTIRTACSSSLVALHEACKAINSGDCNSAIVAGANLMLTPTMTIAMTEQGVLSPDGISKSFDSNADGYARGEGVNAVFIKPLSDAIRDGDPIRSVIRATATNSDGKTAGMSVPSPDAQEAMIRHAYKIAGIKDFAQTGFVECHATGTPVGDPLEAEAVARVFGSEKGMIIGSIKPNVGHGEGASGLSSLIKAVLALENRMIPPNIHYTRPNPKIAFESARLKVPVENTPWPKDKLERASVNSFGIGGSNAHVILESAALHGVDRYSKSSPSLEPQLLLYSSNDQRSANELVQQHDEYADSHPESLPGLAYTLAHRRDQKSYRAFSVRKTDSVALLSPPIKKKRSPKIVLVFTGQGAQWAQMGIDLLTKFQSFAQDIKTMQSALKNCPHPPSWSIIGWSSTLMLCENI</sequence>
<dbReference type="HOGENOM" id="CLU_000022_16_2_1"/>
<dbReference type="InterPro" id="IPR016035">
    <property type="entry name" value="Acyl_Trfase/lysoPLipase"/>
</dbReference>
<dbReference type="Proteomes" id="UP000016922">
    <property type="component" value="Unassembled WGS sequence"/>
</dbReference>
<name>S3E4B4_GLAL2</name>
<evidence type="ECO:0000256" key="2">
    <source>
        <dbReference type="ARBA" id="ARBA00023268"/>
    </source>
</evidence>
<dbReference type="KEGG" id="glz:GLAREA_06270"/>
<dbReference type="GO" id="GO:0044550">
    <property type="term" value="P:secondary metabolite biosynthetic process"/>
    <property type="evidence" value="ECO:0007669"/>
    <property type="project" value="TreeGrafter"/>
</dbReference>
<dbReference type="SUPFAM" id="SSF53901">
    <property type="entry name" value="Thiolase-like"/>
    <property type="match status" value="1"/>
</dbReference>
<dbReference type="InterPro" id="IPR050091">
    <property type="entry name" value="PKS_NRPS_Biosynth_Enz"/>
</dbReference>
<protein>
    <submittedName>
        <fullName evidence="5">Thiolase-like protein</fullName>
    </submittedName>
</protein>
<dbReference type="OMA" id="ECIFEAF"/>
<dbReference type="GeneID" id="19465324"/>
<dbReference type="GO" id="GO:0006633">
    <property type="term" value="P:fatty acid biosynthetic process"/>
    <property type="evidence" value="ECO:0007669"/>
    <property type="project" value="TreeGrafter"/>
</dbReference>
<dbReference type="STRING" id="1116229.S3E4B4"/>
<dbReference type="GO" id="GO:0004312">
    <property type="term" value="F:fatty acid synthase activity"/>
    <property type="evidence" value="ECO:0007669"/>
    <property type="project" value="TreeGrafter"/>
</dbReference>
<comment type="similarity">
    <text evidence="3">Belongs to the thiolase-like superfamily. Beta-ketoacyl-ACP synthases family.</text>
</comment>
<dbReference type="Pfam" id="PF16197">
    <property type="entry name" value="KAsynt_C_assoc"/>
    <property type="match status" value="1"/>
</dbReference>
<evidence type="ECO:0000313" key="6">
    <source>
        <dbReference type="Proteomes" id="UP000016922"/>
    </source>
</evidence>
<organism evidence="5 6">
    <name type="scientific">Glarea lozoyensis (strain ATCC 20868 / MF5171)</name>
    <dbReference type="NCBI Taxonomy" id="1116229"/>
    <lineage>
        <taxon>Eukaryota</taxon>
        <taxon>Fungi</taxon>
        <taxon>Dikarya</taxon>
        <taxon>Ascomycota</taxon>
        <taxon>Pezizomycotina</taxon>
        <taxon>Leotiomycetes</taxon>
        <taxon>Helotiales</taxon>
        <taxon>Helotiaceae</taxon>
        <taxon>Glarea</taxon>
    </lineage>
</organism>